<comment type="subunit">
    <text evidence="2">Homodimer.</text>
</comment>
<dbReference type="AlphaFoldDB" id="A0A4P6YRJ6"/>
<proteinExistence type="inferred from homology"/>
<comment type="function">
    <text evidence="2">Enables the recognition and targeting of unfolded and aggregated proteins to the ClpC protease or to other proteins involved in proteolysis.</text>
</comment>
<keyword evidence="4" id="KW-1185">Reference proteome</keyword>
<sequence length="252" mass="28803">MEKERINENTIRVSLGREDLEERGISIIDLISKQDNIEAFFYDILEEVDTDHDFEENEQVTFQVMPNRGGLELFISKNVNTDSFEEMFQMGEQANHDEVADDVPADLLAQLQATDSDESAVYPDSTKQVEQFTDQRRTKIADDEDEVSAALANGETAKRRLVFKLADFEDFLAIAKELRLESGISNLFQYNGAYYLELVFFADEITDEQMKNDTAVVLEFAEVSEVSADVLAEHGTRIMENTALELARYYFK</sequence>
<dbReference type="Pfam" id="PF05389">
    <property type="entry name" value="MecA"/>
    <property type="match status" value="1"/>
</dbReference>
<comment type="similarity">
    <text evidence="1 2">Belongs to the MecA family.</text>
</comment>
<accession>A0A4P6YRJ6</accession>
<dbReference type="Gene3D" id="3.30.70.1950">
    <property type="match status" value="1"/>
</dbReference>
<comment type="domain">
    <text evidence="2">The N-terminal domain probably binds unfolded/aggregated proteins; the C-terminal domain interacts with ClpC.</text>
</comment>
<dbReference type="RefSeq" id="WP_133362347.1">
    <property type="nucleotide sequence ID" value="NZ_CP037940.1"/>
</dbReference>
<protein>
    <recommendedName>
        <fullName evidence="2">Adapter protein MecA</fullName>
    </recommendedName>
</protein>
<dbReference type="OrthoDB" id="2360201at2"/>
<organism evidence="3 4">
    <name type="scientific">Periweissella cryptocerci</name>
    <dbReference type="NCBI Taxonomy" id="2506420"/>
    <lineage>
        <taxon>Bacteria</taxon>
        <taxon>Bacillati</taxon>
        <taxon>Bacillota</taxon>
        <taxon>Bacilli</taxon>
        <taxon>Lactobacillales</taxon>
        <taxon>Lactobacillaceae</taxon>
        <taxon>Periweissella</taxon>
    </lineage>
</organism>
<evidence type="ECO:0000256" key="1">
    <source>
        <dbReference type="ARBA" id="ARBA00005397"/>
    </source>
</evidence>
<dbReference type="HAMAP" id="MF_01124">
    <property type="entry name" value="MecA"/>
    <property type="match status" value="1"/>
</dbReference>
<dbReference type="KEGG" id="wei:EQG49_01720"/>
<dbReference type="InterPro" id="IPR008681">
    <property type="entry name" value="Neg-reg_MecA"/>
</dbReference>
<dbReference type="Proteomes" id="UP000292886">
    <property type="component" value="Chromosome"/>
</dbReference>
<dbReference type="EMBL" id="CP037940">
    <property type="protein sequence ID" value="QBO35267.1"/>
    <property type="molecule type" value="Genomic_DNA"/>
</dbReference>
<dbReference type="InterPro" id="IPR038471">
    <property type="entry name" value="MecA_C_sf"/>
</dbReference>
<reference evidence="4" key="1">
    <citation type="submission" date="2019-03" db="EMBL/GenBank/DDBJ databases">
        <title>Weissella sp. 26KH-42 Genome sequencing.</title>
        <authorList>
            <person name="Heo J."/>
            <person name="Kim S.-J."/>
            <person name="Kim J.-S."/>
            <person name="Hong S.-B."/>
            <person name="Kwon S.-W."/>
        </authorList>
    </citation>
    <scope>NUCLEOTIDE SEQUENCE [LARGE SCALE GENOMIC DNA]</scope>
    <source>
        <strain evidence="4">26KH-42</strain>
    </source>
</reference>
<dbReference type="PIRSF" id="PIRSF029008">
    <property type="entry name" value="MecA"/>
    <property type="match status" value="1"/>
</dbReference>
<dbReference type="PANTHER" id="PTHR39161">
    <property type="entry name" value="ADAPTER PROTEIN MECA"/>
    <property type="match status" value="1"/>
</dbReference>
<evidence type="ECO:0000256" key="2">
    <source>
        <dbReference type="HAMAP-Rule" id="MF_01124"/>
    </source>
</evidence>
<evidence type="ECO:0000313" key="3">
    <source>
        <dbReference type="EMBL" id="QBO35267.1"/>
    </source>
</evidence>
<gene>
    <name evidence="2" type="primary">mecA</name>
    <name evidence="3" type="ORF">EQG49_01720</name>
</gene>
<dbReference type="GO" id="GO:0030674">
    <property type="term" value="F:protein-macromolecule adaptor activity"/>
    <property type="evidence" value="ECO:0007669"/>
    <property type="project" value="UniProtKB-UniRule"/>
</dbReference>
<dbReference type="PANTHER" id="PTHR39161:SF1">
    <property type="entry name" value="ADAPTER PROTEIN MECA 1"/>
    <property type="match status" value="1"/>
</dbReference>
<evidence type="ECO:0000313" key="4">
    <source>
        <dbReference type="Proteomes" id="UP000292886"/>
    </source>
</evidence>
<name>A0A4P6YRJ6_9LACO</name>